<dbReference type="Gene3D" id="2.120.10.30">
    <property type="entry name" value="TolB, C-terminal domain"/>
    <property type="match status" value="1"/>
</dbReference>
<dbReference type="OrthoDB" id="6057449at2759"/>
<evidence type="ECO:0008006" key="3">
    <source>
        <dbReference type="Google" id="ProtNLM"/>
    </source>
</evidence>
<accession>A0A6J8EZ53</accession>
<protein>
    <recommendedName>
        <fullName evidence="3">TRIM71</fullName>
    </recommendedName>
</protein>
<dbReference type="Proteomes" id="UP000507470">
    <property type="component" value="Unassembled WGS sequence"/>
</dbReference>
<reference evidence="1 2" key="1">
    <citation type="submission" date="2020-06" db="EMBL/GenBank/DDBJ databases">
        <authorList>
            <person name="Li R."/>
            <person name="Bekaert M."/>
        </authorList>
    </citation>
    <scope>NUCLEOTIDE SEQUENCE [LARGE SCALE GENOMIC DNA]</scope>
    <source>
        <strain evidence="2">wild</strain>
    </source>
</reference>
<organism evidence="1 2">
    <name type="scientific">Mytilus coruscus</name>
    <name type="common">Sea mussel</name>
    <dbReference type="NCBI Taxonomy" id="42192"/>
    <lineage>
        <taxon>Eukaryota</taxon>
        <taxon>Metazoa</taxon>
        <taxon>Spiralia</taxon>
        <taxon>Lophotrochozoa</taxon>
        <taxon>Mollusca</taxon>
        <taxon>Bivalvia</taxon>
        <taxon>Autobranchia</taxon>
        <taxon>Pteriomorphia</taxon>
        <taxon>Mytilida</taxon>
        <taxon>Mytiloidea</taxon>
        <taxon>Mytilidae</taxon>
        <taxon>Mytilinae</taxon>
        <taxon>Mytilus</taxon>
    </lineage>
</organism>
<dbReference type="EMBL" id="CACVKT020010330">
    <property type="protein sequence ID" value="CAC5425939.1"/>
    <property type="molecule type" value="Genomic_DNA"/>
</dbReference>
<keyword evidence="2" id="KW-1185">Reference proteome</keyword>
<evidence type="ECO:0000313" key="2">
    <source>
        <dbReference type="Proteomes" id="UP000507470"/>
    </source>
</evidence>
<sequence length="305" mass="34727">MRNLLQICQKEIYIKIKLSLRLDNVSDQTTNRYNDKTVGEKSFSISGDNKVLVGGVNKDFPEQGRRVVILMNQNGDHERAYEHDQHKQPIFTLHRSITHTSNGNIHVVDVVSDYRRRVLVLGQGGDKINIYTGDKEINKDRQFYPTDIVTTPRDNVIVADMFTDTLHILNNAGLLMTYYKTSDINIVFPCSLSFTPTGQLYIGCNTPWTPLGRDTEINKDRPFYPTDIVTTHRDNVIVADMFTDTLHILNNAGLLMTYYKTSDINIMLPYSLAFSPTGTLYIGCTRTKGNTTNENKIYEVTISRC</sequence>
<evidence type="ECO:0000313" key="1">
    <source>
        <dbReference type="EMBL" id="CAC5425939.1"/>
    </source>
</evidence>
<gene>
    <name evidence="1" type="ORF">MCOR_57704</name>
</gene>
<proteinExistence type="predicted"/>
<dbReference type="AlphaFoldDB" id="A0A6J8EZ53"/>
<name>A0A6J8EZ53_MYTCO</name>
<dbReference type="InterPro" id="IPR011042">
    <property type="entry name" value="6-blade_b-propeller_TolB-like"/>
</dbReference>
<dbReference type="SUPFAM" id="SSF101898">
    <property type="entry name" value="NHL repeat"/>
    <property type="match status" value="1"/>
</dbReference>